<sequence length="67" mass="7420">MMRKGGPSWAVTITHDVAMNFALYVGCCFGFISKSMYSGRVLLWHINSWVIILIVIFLDSGKVGGHS</sequence>
<keyword evidence="3" id="KW-1185">Reference proteome</keyword>
<dbReference type="KEGG" id="dai:Desaci_2576"/>
<name>I4D6T9_DESAJ</name>
<keyword evidence="1" id="KW-0812">Transmembrane</keyword>
<dbReference type="Proteomes" id="UP000002892">
    <property type="component" value="Chromosome"/>
</dbReference>
<protein>
    <submittedName>
        <fullName evidence="2">Uncharacterized protein</fullName>
    </submittedName>
</protein>
<evidence type="ECO:0000313" key="2">
    <source>
        <dbReference type="EMBL" id="AFM41513.1"/>
    </source>
</evidence>
<reference evidence="2 3" key="1">
    <citation type="journal article" date="2012" name="J. Bacteriol.">
        <title>Complete genome sequences of Desulfosporosinus orientis DSM765T, Desulfosporosinus youngiae DSM17734T, Desulfosporosinus meridiei DSM13257T, and Desulfosporosinus acidiphilus DSM22704T.</title>
        <authorList>
            <person name="Pester M."/>
            <person name="Brambilla E."/>
            <person name="Alazard D."/>
            <person name="Rattei T."/>
            <person name="Weinmaier T."/>
            <person name="Han J."/>
            <person name="Lucas S."/>
            <person name="Lapidus A."/>
            <person name="Cheng J.F."/>
            <person name="Goodwin L."/>
            <person name="Pitluck S."/>
            <person name="Peters L."/>
            <person name="Ovchinnikova G."/>
            <person name="Teshima H."/>
            <person name="Detter J.C."/>
            <person name="Han C.S."/>
            <person name="Tapia R."/>
            <person name="Land M.L."/>
            <person name="Hauser L."/>
            <person name="Kyrpides N.C."/>
            <person name="Ivanova N.N."/>
            <person name="Pagani I."/>
            <person name="Huntmann M."/>
            <person name="Wei C.L."/>
            <person name="Davenport K.W."/>
            <person name="Daligault H."/>
            <person name="Chain P.S."/>
            <person name="Chen A."/>
            <person name="Mavromatis K."/>
            <person name="Markowitz V."/>
            <person name="Szeto E."/>
            <person name="Mikhailova N."/>
            <person name="Pati A."/>
            <person name="Wagner M."/>
            <person name="Woyke T."/>
            <person name="Ollivier B."/>
            <person name="Klenk H.P."/>
            <person name="Spring S."/>
            <person name="Loy A."/>
        </authorList>
    </citation>
    <scope>NUCLEOTIDE SEQUENCE [LARGE SCALE GENOMIC DNA]</scope>
    <source>
        <strain evidence="3">DSM 22704 / JCM 16185 / SJ4</strain>
    </source>
</reference>
<keyword evidence="1" id="KW-1133">Transmembrane helix</keyword>
<feature type="transmembrane region" description="Helical" evidence="1">
    <location>
        <begin position="12"/>
        <end position="32"/>
    </location>
</feature>
<organism evidence="2 3">
    <name type="scientific">Desulfosporosinus acidiphilus (strain DSM 22704 / JCM 16185 / SJ4)</name>
    <dbReference type="NCBI Taxonomy" id="646529"/>
    <lineage>
        <taxon>Bacteria</taxon>
        <taxon>Bacillati</taxon>
        <taxon>Bacillota</taxon>
        <taxon>Clostridia</taxon>
        <taxon>Eubacteriales</taxon>
        <taxon>Desulfitobacteriaceae</taxon>
        <taxon>Desulfosporosinus</taxon>
    </lineage>
</organism>
<proteinExistence type="predicted"/>
<evidence type="ECO:0000256" key="1">
    <source>
        <dbReference type="SAM" id="Phobius"/>
    </source>
</evidence>
<dbReference type="AlphaFoldDB" id="I4D6T9"/>
<dbReference type="STRING" id="646529.Desaci_2576"/>
<gene>
    <name evidence="2" type="ordered locus">Desaci_2576</name>
</gene>
<keyword evidence="1" id="KW-0472">Membrane</keyword>
<evidence type="ECO:0000313" key="3">
    <source>
        <dbReference type="Proteomes" id="UP000002892"/>
    </source>
</evidence>
<feature type="transmembrane region" description="Helical" evidence="1">
    <location>
        <begin position="41"/>
        <end position="58"/>
    </location>
</feature>
<dbReference type="HOGENOM" id="CLU_2805396_0_0_9"/>
<dbReference type="EMBL" id="CP003639">
    <property type="protein sequence ID" value="AFM41513.1"/>
    <property type="molecule type" value="Genomic_DNA"/>
</dbReference>
<accession>I4D6T9</accession>